<dbReference type="GO" id="GO:0005886">
    <property type="term" value="C:plasma membrane"/>
    <property type="evidence" value="ECO:0007669"/>
    <property type="project" value="UniProtKB-SubCell"/>
</dbReference>
<feature type="transmembrane region" description="Helical" evidence="8">
    <location>
        <begin position="37"/>
        <end position="56"/>
    </location>
</feature>
<evidence type="ECO:0000313" key="9">
    <source>
        <dbReference type="EMBL" id="HGZ60498.1"/>
    </source>
</evidence>
<dbReference type="Pfam" id="PF03547">
    <property type="entry name" value="Mem_trans"/>
    <property type="match status" value="1"/>
</dbReference>
<evidence type="ECO:0008006" key="10">
    <source>
        <dbReference type="Google" id="ProtNLM"/>
    </source>
</evidence>
<dbReference type="InterPro" id="IPR038770">
    <property type="entry name" value="Na+/solute_symporter_sf"/>
</dbReference>
<keyword evidence="4" id="KW-1003">Cell membrane</keyword>
<dbReference type="GO" id="GO:0055085">
    <property type="term" value="P:transmembrane transport"/>
    <property type="evidence" value="ECO:0007669"/>
    <property type="project" value="InterPro"/>
</dbReference>
<feature type="transmembrane region" description="Helical" evidence="8">
    <location>
        <begin position="212"/>
        <end position="236"/>
    </location>
</feature>
<evidence type="ECO:0000256" key="8">
    <source>
        <dbReference type="SAM" id="Phobius"/>
    </source>
</evidence>
<sequence length="294" mass="32708">MEAIVAISLLFILMLLGSLFRSTLSSRSWFDRATKGLINFLYWFLVPLTFIGTFSVRGITKDLILPFTSSTFLVIVVWALIKLTKPTRDPSIQKGILLNSTVQNNLFVGFPVLYSFYGDAFMSLYFGFVAFIFAILLPDIMGKGKPSLKIILTNPVIIGMFAGLAIHYLVAGISNVVSSALYWAPTLLSYLSIFATGISLRMNLGPIKENRGGFIATAIFKLMVNPIVNLILLQFFTLPALYRDEVILLSFMPPASFNTVMTMKYGWKPEFVASSSFFLTIASLVIVSIVYHIL</sequence>
<keyword evidence="3" id="KW-0813">Transport</keyword>
<comment type="caution">
    <text evidence="9">The sequence shown here is derived from an EMBL/GenBank/DDBJ whole genome shotgun (WGS) entry which is preliminary data.</text>
</comment>
<reference evidence="9" key="1">
    <citation type="journal article" date="2020" name="mSystems">
        <title>Genome- and Community-Level Interaction Insights into Carbon Utilization and Element Cycling Functions of Hydrothermarchaeota in Hydrothermal Sediment.</title>
        <authorList>
            <person name="Zhou Z."/>
            <person name="Liu Y."/>
            <person name="Xu W."/>
            <person name="Pan J."/>
            <person name="Luo Z.H."/>
            <person name="Li M."/>
        </authorList>
    </citation>
    <scope>NUCLEOTIDE SEQUENCE [LARGE SCALE GENOMIC DNA]</scope>
    <source>
        <strain evidence="9">SpSt-885</strain>
    </source>
</reference>
<evidence type="ECO:0000256" key="3">
    <source>
        <dbReference type="ARBA" id="ARBA00022448"/>
    </source>
</evidence>
<dbReference type="Gene3D" id="1.20.1530.20">
    <property type="match status" value="1"/>
</dbReference>
<organism evidence="9">
    <name type="scientific">Fervidicoccus fontis</name>
    <dbReference type="NCBI Taxonomy" id="683846"/>
    <lineage>
        <taxon>Archaea</taxon>
        <taxon>Thermoproteota</taxon>
        <taxon>Thermoprotei</taxon>
        <taxon>Fervidicoccales</taxon>
        <taxon>Fervidicoccaceae</taxon>
        <taxon>Fervidicoccus</taxon>
    </lineage>
</organism>
<evidence type="ECO:0000256" key="2">
    <source>
        <dbReference type="ARBA" id="ARBA00010145"/>
    </source>
</evidence>
<evidence type="ECO:0000256" key="5">
    <source>
        <dbReference type="ARBA" id="ARBA00022692"/>
    </source>
</evidence>
<feature type="transmembrane region" description="Helical" evidence="8">
    <location>
        <begin position="271"/>
        <end position="293"/>
    </location>
</feature>
<feature type="transmembrane region" description="Helical" evidence="8">
    <location>
        <begin position="150"/>
        <end position="170"/>
    </location>
</feature>
<protein>
    <recommendedName>
        <fullName evidence="10">AEC family transporter</fullName>
    </recommendedName>
</protein>
<name>A0A7J3SMT6_9CREN</name>
<proteinExistence type="inferred from homology"/>
<accession>A0A7J3SMT6</accession>
<gene>
    <name evidence="9" type="ORF">ENW83_04755</name>
</gene>
<feature type="transmembrane region" description="Helical" evidence="8">
    <location>
        <begin position="120"/>
        <end position="138"/>
    </location>
</feature>
<comment type="similarity">
    <text evidence="2">Belongs to the auxin efflux carrier (TC 2.A.69) family.</text>
</comment>
<keyword evidence="6 8" id="KW-1133">Transmembrane helix</keyword>
<evidence type="ECO:0000256" key="1">
    <source>
        <dbReference type="ARBA" id="ARBA00004651"/>
    </source>
</evidence>
<feature type="transmembrane region" description="Helical" evidence="8">
    <location>
        <begin position="63"/>
        <end position="81"/>
    </location>
</feature>
<feature type="transmembrane region" description="Helical" evidence="8">
    <location>
        <begin position="182"/>
        <end position="200"/>
    </location>
</feature>
<dbReference type="EMBL" id="DTLS01000137">
    <property type="protein sequence ID" value="HGZ60498.1"/>
    <property type="molecule type" value="Genomic_DNA"/>
</dbReference>
<evidence type="ECO:0000256" key="6">
    <source>
        <dbReference type="ARBA" id="ARBA00022989"/>
    </source>
</evidence>
<dbReference type="PANTHER" id="PTHR36838">
    <property type="entry name" value="AUXIN EFFLUX CARRIER FAMILY PROTEIN"/>
    <property type="match status" value="1"/>
</dbReference>
<keyword evidence="5 8" id="KW-0812">Transmembrane</keyword>
<dbReference type="PANTHER" id="PTHR36838:SF1">
    <property type="entry name" value="SLR1864 PROTEIN"/>
    <property type="match status" value="1"/>
</dbReference>
<dbReference type="InterPro" id="IPR004776">
    <property type="entry name" value="Mem_transp_PIN-like"/>
</dbReference>
<keyword evidence="7 8" id="KW-0472">Membrane</keyword>
<evidence type="ECO:0000256" key="7">
    <source>
        <dbReference type="ARBA" id="ARBA00023136"/>
    </source>
</evidence>
<comment type="subcellular location">
    <subcellularLocation>
        <location evidence="1">Cell membrane</location>
        <topology evidence="1">Multi-pass membrane protein</topology>
    </subcellularLocation>
</comment>
<dbReference type="AlphaFoldDB" id="A0A7J3SMT6"/>
<evidence type="ECO:0000256" key="4">
    <source>
        <dbReference type="ARBA" id="ARBA00022475"/>
    </source>
</evidence>